<dbReference type="Proteomes" id="UP000465778">
    <property type="component" value="Unassembled WGS sequence"/>
</dbReference>
<comment type="caution">
    <text evidence="1">The sequence shown here is derived from an EMBL/GenBank/DDBJ whole genome shotgun (WGS) entry which is preliminary data.</text>
</comment>
<dbReference type="RefSeq" id="WP_061792562.1">
    <property type="nucleotide sequence ID" value="NZ_JARSNG010000046.1"/>
</dbReference>
<dbReference type="EMBL" id="VDEM01000010">
    <property type="protein sequence ID" value="KAF0824769.1"/>
    <property type="molecule type" value="Genomic_DNA"/>
</dbReference>
<dbReference type="PROSITE" id="PS51186">
    <property type="entry name" value="GNAT"/>
    <property type="match status" value="1"/>
</dbReference>
<gene>
    <name evidence="1" type="ORF">KIS1582_1346</name>
</gene>
<organism evidence="1 2">
    <name type="scientific">Cytobacillus firmus</name>
    <name type="common">Bacillus firmus</name>
    <dbReference type="NCBI Taxonomy" id="1399"/>
    <lineage>
        <taxon>Bacteria</taxon>
        <taxon>Bacillati</taxon>
        <taxon>Bacillota</taxon>
        <taxon>Bacilli</taxon>
        <taxon>Bacillales</taxon>
        <taxon>Bacillaceae</taxon>
        <taxon>Cytobacillus</taxon>
    </lineage>
</organism>
<evidence type="ECO:0000313" key="2">
    <source>
        <dbReference type="Proteomes" id="UP000465778"/>
    </source>
</evidence>
<sequence length="156" mass="17793">MYVTRWATLKELAIVTGFWENMANEMGEIDNIPKPDLQRVAKVKSLFIHETKTGNLKFRVAVDKHDSIVACAGGLLRMEYSFPLAEKESLFGWIIAVYTLEQHRNNGLAHKLVNEVCFWLKEKGAERARLWSSSSGRGVYENLGFKTMIDMSKPLI</sequence>
<dbReference type="OrthoDB" id="119498at2"/>
<dbReference type="Pfam" id="PF00583">
    <property type="entry name" value="Acetyltransf_1"/>
    <property type="match status" value="1"/>
</dbReference>
<name>A0A380XGJ7_CYTFI</name>
<dbReference type="CDD" id="cd04301">
    <property type="entry name" value="NAT_SF"/>
    <property type="match status" value="1"/>
</dbReference>
<protein>
    <submittedName>
        <fullName evidence="1">Uncharacterized protein</fullName>
    </submittedName>
</protein>
<dbReference type="SUPFAM" id="SSF55729">
    <property type="entry name" value="Acyl-CoA N-acyltransferases (Nat)"/>
    <property type="match status" value="1"/>
</dbReference>
<dbReference type="InterPro" id="IPR000182">
    <property type="entry name" value="GNAT_dom"/>
</dbReference>
<reference evidence="1 2" key="1">
    <citation type="journal article" date="2020" name="G3 (Bethesda)">
        <title>Whole Genome Sequencing and Comparative Genomics of Two Nematicidal Bacillus Strains Reveals a Wide Range of Possible Virulence Factors.</title>
        <authorList>
            <person name="Susic N."/>
            <person name="Janezic S."/>
            <person name="Rupnik M."/>
            <person name="Geric Stare B."/>
        </authorList>
    </citation>
    <scope>NUCLEOTIDE SEQUENCE [LARGE SCALE GENOMIC DNA]</scope>
    <source>
        <strain evidence="1 2">I-1582</strain>
    </source>
</reference>
<proteinExistence type="predicted"/>
<accession>A0A380XGJ7</accession>
<dbReference type="AlphaFoldDB" id="A0A380XGJ7"/>
<evidence type="ECO:0000313" key="1">
    <source>
        <dbReference type="EMBL" id="KAF0824769.1"/>
    </source>
</evidence>
<dbReference type="GeneID" id="67522852"/>
<dbReference type="Gene3D" id="3.40.630.30">
    <property type="match status" value="1"/>
</dbReference>
<dbReference type="InterPro" id="IPR016181">
    <property type="entry name" value="Acyl_CoA_acyltransferase"/>
</dbReference>
<dbReference type="GO" id="GO:0016747">
    <property type="term" value="F:acyltransferase activity, transferring groups other than amino-acyl groups"/>
    <property type="evidence" value="ECO:0007669"/>
    <property type="project" value="InterPro"/>
</dbReference>